<dbReference type="PROSITE" id="PS00778">
    <property type="entry name" value="HIS_ACID_PHOSPHAT_2"/>
    <property type="match status" value="1"/>
</dbReference>
<dbReference type="AlphaFoldDB" id="A0A7W3HZ90"/>
<dbReference type="Gene3D" id="3.40.50.1240">
    <property type="entry name" value="Phosphoglycerate mutase-like"/>
    <property type="match status" value="2"/>
</dbReference>
<dbReference type="GO" id="GO:0008707">
    <property type="term" value="F:inositol hexakisphosphate 4-phosphatase activity"/>
    <property type="evidence" value="ECO:0007669"/>
    <property type="project" value="UniProtKB-EC"/>
</dbReference>
<dbReference type="PANTHER" id="PTHR11567">
    <property type="entry name" value="ACID PHOSPHATASE-RELATED"/>
    <property type="match status" value="1"/>
</dbReference>
<dbReference type="InterPro" id="IPR029033">
    <property type="entry name" value="His_PPase_superfam"/>
</dbReference>
<dbReference type="EC" id="3.1.3.2" evidence="3"/>
<dbReference type="GO" id="GO:0030288">
    <property type="term" value="C:outer membrane-bounded periplasmic space"/>
    <property type="evidence" value="ECO:0007669"/>
    <property type="project" value="TreeGrafter"/>
</dbReference>
<dbReference type="InterPro" id="IPR050645">
    <property type="entry name" value="Histidine_acid_phosphatase"/>
</dbReference>
<dbReference type="NCBIfam" id="NF007552">
    <property type="entry name" value="PRK10172.1"/>
    <property type="match status" value="1"/>
</dbReference>
<dbReference type="InterPro" id="IPR033379">
    <property type="entry name" value="Acid_Pase_AS"/>
</dbReference>
<evidence type="ECO:0000313" key="4">
    <source>
        <dbReference type="Proteomes" id="UP000510927"/>
    </source>
</evidence>
<dbReference type="GO" id="GO:0050308">
    <property type="term" value="F:sugar-phosphatase activity"/>
    <property type="evidence" value="ECO:0007669"/>
    <property type="project" value="TreeGrafter"/>
</dbReference>
<evidence type="ECO:0000256" key="1">
    <source>
        <dbReference type="ARBA" id="ARBA00005375"/>
    </source>
</evidence>
<dbReference type="PANTHER" id="PTHR11567:SF110">
    <property type="entry name" value="2-PHOSPHOXYLOSE PHOSPHATASE 1"/>
    <property type="match status" value="1"/>
</dbReference>
<dbReference type="Pfam" id="PF00328">
    <property type="entry name" value="His_Phos_2"/>
    <property type="match status" value="1"/>
</dbReference>
<dbReference type="PROSITE" id="PS00616">
    <property type="entry name" value="HIS_ACID_PHOSPHAT_1"/>
    <property type="match status" value="1"/>
</dbReference>
<name>A0A7W3HZ90_ESCFE</name>
<keyword evidence="2 3" id="KW-0378">Hydrolase</keyword>
<gene>
    <name evidence="3" type="ORF">HVY52_19125</name>
</gene>
<evidence type="ECO:0000256" key="2">
    <source>
        <dbReference type="ARBA" id="ARBA00022801"/>
    </source>
</evidence>
<dbReference type="RefSeq" id="WP_001276451.1">
    <property type="nucleotide sequence ID" value="NZ_CP042945.1"/>
</dbReference>
<dbReference type="Proteomes" id="UP000510927">
    <property type="component" value="Chromosome"/>
</dbReference>
<accession>A0A7W3HZ90</accession>
<protein>
    <submittedName>
        <fullName evidence="3">AppA family phytase/histidine-type acid phosphatase</fullName>
        <ecNumber evidence="3">3.1.3.2</ecNumber>
        <ecNumber evidence="3">3.1.3.26</ecNumber>
    </submittedName>
</protein>
<sequence>MSASLIRIICVMTLLAAFPTRAEQNDGLQLQSVVIVSRHGVRAPTKLTPLMQNVTPDTWPQWSVPLGWLTPRGGELISLLGDYQRQRLISEGLINAAQCPSAKQVAVIADTDERTRKTGEAFISALAPHCALPVHVQQNLRQTDPLFNPLKTGHCQLDKPTVRAAILKQAGGSIEALNKQYQPAFTTLADVLNFRESPLCQQEKRCTLPEALPSELEVSKRNVSFSGAWGLASTVSEIFLLQQAQGMADPGWGRIKNSEQWQQLLSLHNAQFDLLQRTPEVASSRATPLLDLIIATLTPGHAGKQMAGISLPTSLLFIAGHDTNLANLGGALGMSWTLPDQPDNTPPGGELVFERWHRATDNTDWIQVSLVYQTLQQMRNVTRLSMTTPPGKVPLTVNGCQETNSQGMCSLKSFTAVINTIRNPACAL</sequence>
<evidence type="ECO:0000313" key="3">
    <source>
        <dbReference type="EMBL" id="QLN01798.1"/>
    </source>
</evidence>
<dbReference type="CDD" id="cd07061">
    <property type="entry name" value="HP_HAP_like"/>
    <property type="match status" value="1"/>
</dbReference>
<dbReference type="EC" id="3.1.3.26" evidence="3"/>
<proteinExistence type="inferred from homology"/>
<dbReference type="InterPro" id="IPR000560">
    <property type="entry name" value="His_Pase_clade-2"/>
</dbReference>
<reference evidence="3 4" key="1">
    <citation type="submission" date="2020-06" db="EMBL/GenBank/DDBJ databases">
        <title>REHAB project genomes.</title>
        <authorList>
            <person name="Shaw L.P."/>
        </authorList>
    </citation>
    <scope>NUCLEOTIDE SEQUENCE [LARGE SCALE GENOMIC DNA]</scope>
    <source>
        <strain evidence="3 4">RHB28-C13</strain>
    </source>
</reference>
<dbReference type="GO" id="GO:0003993">
    <property type="term" value="F:acid phosphatase activity"/>
    <property type="evidence" value="ECO:0007669"/>
    <property type="project" value="UniProtKB-EC"/>
</dbReference>
<dbReference type="SUPFAM" id="SSF53254">
    <property type="entry name" value="Phosphoglycerate mutase-like"/>
    <property type="match status" value="1"/>
</dbReference>
<comment type="similarity">
    <text evidence="1">Belongs to the histidine acid phosphatase family.</text>
</comment>
<dbReference type="EMBL" id="CP055675">
    <property type="protein sequence ID" value="QLN01798.1"/>
    <property type="molecule type" value="Genomic_DNA"/>
</dbReference>
<organism evidence="3 4">
    <name type="scientific">Escherichia fergusonii</name>
    <dbReference type="NCBI Taxonomy" id="564"/>
    <lineage>
        <taxon>Bacteria</taxon>
        <taxon>Pseudomonadati</taxon>
        <taxon>Pseudomonadota</taxon>
        <taxon>Gammaproteobacteria</taxon>
        <taxon>Enterobacterales</taxon>
        <taxon>Enterobacteriaceae</taxon>
        <taxon>Escherichia</taxon>
    </lineage>
</organism>